<proteinExistence type="predicted"/>
<gene>
    <name evidence="2" type="ORF">NCTC13316_01011</name>
</gene>
<evidence type="ECO:0000313" key="3">
    <source>
        <dbReference type="Proteomes" id="UP000254794"/>
    </source>
</evidence>
<accession>A0A378JS03</accession>
<dbReference type="RefSeq" id="WP_115330592.1">
    <property type="nucleotide sequence ID" value="NZ_CAAAHP010000001.1"/>
</dbReference>
<dbReference type="OrthoDB" id="5642051at2"/>
<keyword evidence="1" id="KW-0472">Membrane</keyword>
<reference evidence="2 3" key="1">
    <citation type="submission" date="2018-06" db="EMBL/GenBank/DDBJ databases">
        <authorList>
            <consortium name="Pathogen Informatics"/>
            <person name="Doyle S."/>
        </authorList>
    </citation>
    <scope>NUCLEOTIDE SEQUENCE [LARGE SCALE GENOMIC DNA]</scope>
    <source>
        <strain evidence="2 3">NCTC13316</strain>
    </source>
</reference>
<name>A0A378JS03_9GAMM</name>
<keyword evidence="1" id="KW-0812">Transmembrane</keyword>
<sequence>MIKFIKSHQSMAITALKILWKGILIALQVMLMFASDRRSNSRYLPYQAQDLYKKGLISAAEYNKAIKADSL</sequence>
<evidence type="ECO:0000313" key="2">
    <source>
        <dbReference type="EMBL" id="STX50922.1"/>
    </source>
</evidence>
<keyword evidence="1" id="KW-1133">Transmembrane helix</keyword>
<dbReference type="Proteomes" id="UP000254794">
    <property type="component" value="Unassembled WGS sequence"/>
</dbReference>
<protein>
    <submittedName>
        <fullName evidence="2">Uncharacterized protein</fullName>
    </submittedName>
</protein>
<organism evidence="2 3">
    <name type="scientific">Legionella busanensis</name>
    <dbReference type="NCBI Taxonomy" id="190655"/>
    <lineage>
        <taxon>Bacteria</taxon>
        <taxon>Pseudomonadati</taxon>
        <taxon>Pseudomonadota</taxon>
        <taxon>Gammaproteobacteria</taxon>
        <taxon>Legionellales</taxon>
        <taxon>Legionellaceae</taxon>
        <taxon>Legionella</taxon>
    </lineage>
</organism>
<keyword evidence="3" id="KW-1185">Reference proteome</keyword>
<dbReference type="AlphaFoldDB" id="A0A378JS03"/>
<evidence type="ECO:0000256" key="1">
    <source>
        <dbReference type="SAM" id="Phobius"/>
    </source>
</evidence>
<feature type="transmembrane region" description="Helical" evidence="1">
    <location>
        <begin position="12"/>
        <end position="34"/>
    </location>
</feature>
<dbReference type="EMBL" id="UGOD01000001">
    <property type="protein sequence ID" value="STX50922.1"/>
    <property type="molecule type" value="Genomic_DNA"/>
</dbReference>